<dbReference type="AlphaFoldDB" id="A0AAE2SCW2"/>
<keyword evidence="3" id="KW-1185">Reference proteome</keyword>
<dbReference type="SMART" id="SM01321">
    <property type="entry name" value="Y1_Tnp"/>
    <property type="match status" value="1"/>
</dbReference>
<dbReference type="Pfam" id="PF01797">
    <property type="entry name" value="Y1_Tnp"/>
    <property type="match status" value="1"/>
</dbReference>
<dbReference type="InterPro" id="IPR052715">
    <property type="entry name" value="RAYT_transposase"/>
</dbReference>
<comment type="caution">
    <text evidence="2">The sequence shown here is derived from an EMBL/GenBank/DDBJ whole genome shotgun (WGS) entry which is preliminary data.</text>
</comment>
<dbReference type="EMBL" id="JAENIG010000005">
    <property type="protein sequence ID" value="MBK1855067.1"/>
    <property type="molecule type" value="Genomic_DNA"/>
</dbReference>
<dbReference type="SUPFAM" id="SSF143422">
    <property type="entry name" value="Transposase IS200-like"/>
    <property type="match status" value="1"/>
</dbReference>
<protein>
    <submittedName>
        <fullName evidence="2">Transposase</fullName>
    </submittedName>
</protein>
<dbReference type="PANTHER" id="PTHR36966:SF1">
    <property type="entry name" value="REP-ASSOCIATED TYROSINE TRANSPOSASE"/>
    <property type="match status" value="1"/>
</dbReference>
<evidence type="ECO:0000313" key="3">
    <source>
        <dbReference type="Proteomes" id="UP000634206"/>
    </source>
</evidence>
<dbReference type="PANTHER" id="PTHR36966">
    <property type="entry name" value="REP-ASSOCIATED TYROSINE TRANSPOSASE"/>
    <property type="match status" value="1"/>
</dbReference>
<dbReference type="Proteomes" id="UP000634206">
    <property type="component" value="Unassembled WGS sequence"/>
</dbReference>
<dbReference type="GO" id="GO:0006313">
    <property type="term" value="P:DNA transposition"/>
    <property type="evidence" value="ECO:0007669"/>
    <property type="project" value="InterPro"/>
</dbReference>
<gene>
    <name evidence="2" type="ORF">JIN83_08855</name>
</gene>
<dbReference type="Gene3D" id="3.30.70.1290">
    <property type="entry name" value="Transposase IS200-like"/>
    <property type="match status" value="1"/>
</dbReference>
<dbReference type="InterPro" id="IPR036515">
    <property type="entry name" value="Transposase_17_sf"/>
</dbReference>
<accession>A0AAE2SCW2</accession>
<organism evidence="2 3">
    <name type="scientific">Oceaniferula flava</name>
    <dbReference type="NCBI Taxonomy" id="2800421"/>
    <lineage>
        <taxon>Bacteria</taxon>
        <taxon>Pseudomonadati</taxon>
        <taxon>Verrucomicrobiota</taxon>
        <taxon>Verrucomicrobiia</taxon>
        <taxon>Verrucomicrobiales</taxon>
        <taxon>Verrucomicrobiaceae</taxon>
        <taxon>Oceaniferula</taxon>
    </lineage>
</organism>
<evidence type="ECO:0000313" key="2">
    <source>
        <dbReference type="EMBL" id="MBK1855067.1"/>
    </source>
</evidence>
<reference evidence="2" key="1">
    <citation type="submission" date="2021-01" db="EMBL/GenBank/DDBJ databases">
        <title>Modified the classification status of verrucomicrobia.</title>
        <authorList>
            <person name="Feng X."/>
        </authorList>
    </citation>
    <scope>NUCLEOTIDE SEQUENCE</scope>
    <source>
        <strain evidence="2">5K15</strain>
    </source>
</reference>
<feature type="domain" description="Transposase IS200-like" evidence="1">
    <location>
        <begin position="1"/>
        <end position="76"/>
    </location>
</feature>
<proteinExistence type="predicted"/>
<dbReference type="InterPro" id="IPR002686">
    <property type="entry name" value="Transposase_17"/>
</dbReference>
<evidence type="ECO:0000259" key="1">
    <source>
        <dbReference type="SMART" id="SM01321"/>
    </source>
</evidence>
<dbReference type="GO" id="GO:0004803">
    <property type="term" value="F:transposase activity"/>
    <property type="evidence" value="ECO:0007669"/>
    <property type="project" value="InterPro"/>
</dbReference>
<dbReference type="GO" id="GO:0043565">
    <property type="term" value="F:sequence-specific DNA binding"/>
    <property type="evidence" value="ECO:0007669"/>
    <property type="project" value="TreeGrafter"/>
</dbReference>
<name>A0AAE2SCW2_9BACT</name>
<sequence length="97" mass="11293">MLGEGKAVTHQSWVIMPNHVHLLFTPLKPLPQIMKTWKGVSARKIGKGSIWQPNYRDTLIRNSEHFVNAVRYIRRNPRGLREGTFTLWESERAKSVK</sequence>